<dbReference type="InterPro" id="IPR046357">
    <property type="entry name" value="PPIase_dom_sf"/>
</dbReference>
<keyword evidence="2" id="KW-1185">Reference proteome</keyword>
<dbReference type="Gene3D" id="3.10.50.40">
    <property type="match status" value="1"/>
</dbReference>
<comment type="caution">
    <text evidence="1">The sequence shown here is derived from an EMBL/GenBank/DDBJ whole genome shotgun (WGS) entry which is preliminary data.</text>
</comment>
<dbReference type="GO" id="GO:0003755">
    <property type="term" value="F:peptidyl-prolyl cis-trans isomerase activity"/>
    <property type="evidence" value="ECO:0007669"/>
    <property type="project" value="InterPro"/>
</dbReference>
<gene>
    <name evidence="1" type="ORF">E0F76_08680</name>
</gene>
<dbReference type="Proteomes" id="UP000295479">
    <property type="component" value="Unassembled WGS sequence"/>
</dbReference>
<accession>A0A4R5CD26</accession>
<dbReference type="AlphaFoldDB" id="A0A4R5CD26"/>
<proteinExistence type="predicted"/>
<name>A0A4R5CD26_9FLAO</name>
<reference evidence="1 2" key="1">
    <citation type="submission" date="2019-03" db="EMBL/GenBank/DDBJ databases">
        <title>Flavobacterium AR-3-4 sp. nov. isolated from arctic soil.</title>
        <authorList>
            <person name="Chaudhary D.K."/>
        </authorList>
    </citation>
    <scope>NUCLEOTIDE SEQUENCE [LARGE SCALE GENOMIC DNA]</scope>
    <source>
        <strain evidence="1 2">AR-3-4</strain>
    </source>
</reference>
<dbReference type="RefSeq" id="WP_132004317.1">
    <property type="nucleotide sequence ID" value="NZ_SMFK01000004.1"/>
</dbReference>
<dbReference type="SUPFAM" id="SSF54534">
    <property type="entry name" value="FKBP-like"/>
    <property type="match status" value="1"/>
</dbReference>
<sequence>MNKVTFYFILSITTLLLSSCSKNDTSIVAEPARVYSEQYVTDIALIKDYLTANYITVNNNPGFPNDQDVTITKIPVGGNQPSIMSYLDAVTFPKLLIHHVKLHDVDYEMYYLVLRPGTGASPCNVDGVLASYRGDYLYRSVATTTTNSELTATKFDESIYPQSYLSLLTTITGWSEIFPQFKTGTFSSNPDGTTTYNNFGAGVMFIPSGLAYYNSGSGLIPGYSPLVFSFKLYDIQRLDQDNDGVPSYLEDINGDGYVRSYVNTISYPTTPTDAIRYADDTDKDGIPDFVDVDDDGDLYSTILELKNTTTGSQYPFALIPDCSGNTTNPTRIKKYLDKNCH</sequence>
<dbReference type="EMBL" id="SMFK01000004">
    <property type="protein sequence ID" value="TDD97375.1"/>
    <property type="molecule type" value="Genomic_DNA"/>
</dbReference>
<dbReference type="InterPro" id="IPR028974">
    <property type="entry name" value="TSP_type-3_rpt"/>
</dbReference>
<dbReference type="OrthoDB" id="1424215at2"/>
<dbReference type="GO" id="GO:0005509">
    <property type="term" value="F:calcium ion binding"/>
    <property type="evidence" value="ECO:0007669"/>
    <property type="project" value="InterPro"/>
</dbReference>
<organism evidence="1 2">
    <name type="scientific">Flavobacterium cellulosilyticum</name>
    <dbReference type="NCBI Taxonomy" id="2541731"/>
    <lineage>
        <taxon>Bacteria</taxon>
        <taxon>Pseudomonadati</taxon>
        <taxon>Bacteroidota</taxon>
        <taxon>Flavobacteriia</taxon>
        <taxon>Flavobacteriales</taxon>
        <taxon>Flavobacteriaceae</taxon>
        <taxon>Flavobacterium</taxon>
    </lineage>
</organism>
<dbReference type="Gene3D" id="4.10.1080.10">
    <property type="entry name" value="TSP type-3 repeat"/>
    <property type="match status" value="1"/>
</dbReference>
<protein>
    <submittedName>
        <fullName evidence="1">FKBP-type peptidylprolyl isomerase</fullName>
    </submittedName>
</protein>
<dbReference type="PROSITE" id="PS51257">
    <property type="entry name" value="PROKAR_LIPOPROTEIN"/>
    <property type="match status" value="1"/>
</dbReference>
<evidence type="ECO:0000313" key="1">
    <source>
        <dbReference type="EMBL" id="TDD97375.1"/>
    </source>
</evidence>
<keyword evidence="1" id="KW-0413">Isomerase</keyword>
<evidence type="ECO:0000313" key="2">
    <source>
        <dbReference type="Proteomes" id="UP000295479"/>
    </source>
</evidence>